<dbReference type="Proteomes" id="UP000530234">
    <property type="component" value="Unassembled WGS sequence"/>
</dbReference>
<feature type="region of interest" description="Disordered" evidence="10">
    <location>
        <begin position="325"/>
        <end position="350"/>
    </location>
</feature>
<accession>A0A7W3XY41</accession>
<keyword evidence="2" id="KW-0813">Transport</keyword>
<evidence type="ECO:0000259" key="11">
    <source>
        <dbReference type="PROSITE" id="PS50893"/>
    </source>
</evidence>
<dbReference type="PANTHER" id="PTHR42711">
    <property type="entry name" value="ABC TRANSPORTER ATP-BINDING PROTEIN"/>
    <property type="match status" value="1"/>
</dbReference>
<dbReference type="Gene3D" id="3.40.50.300">
    <property type="entry name" value="P-loop containing nucleotide triphosphate hydrolases"/>
    <property type="match status" value="1"/>
</dbReference>
<dbReference type="AlphaFoldDB" id="A0A7W3XY41"/>
<feature type="domain" description="ABC transporter" evidence="11">
    <location>
        <begin position="21"/>
        <end position="251"/>
    </location>
</feature>
<dbReference type="GO" id="GO:0005886">
    <property type="term" value="C:plasma membrane"/>
    <property type="evidence" value="ECO:0007669"/>
    <property type="project" value="UniProtKB-SubCell"/>
</dbReference>
<keyword evidence="5 12" id="KW-0067">ATP-binding</keyword>
<dbReference type="GO" id="GO:0043215">
    <property type="term" value="P:daunorubicin transport"/>
    <property type="evidence" value="ECO:0007669"/>
    <property type="project" value="InterPro"/>
</dbReference>
<evidence type="ECO:0000256" key="4">
    <source>
        <dbReference type="ARBA" id="ARBA00022741"/>
    </source>
</evidence>
<reference evidence="13" key="1">
    <citation type="submission" date="2019-10" db="EMBL/GenBank/DDBJ databases">
        <title>Streptomyces sp. nov., a novel actinobacterium isolated from alkaline environment.</title>
        <authorList>
            <person name="Golinska P."/>
        </authorList>
    </citation>
    <scope>NUCLEOTIDE SEQUENCE [LARGE SCALE GENOMIC DNA]</scope>
    <source>
        <strain evidence="13">DSM 42108</strain>
    </source>
</reference>
<organism evidence="12 13">
    <name type="scientific">Streptomyces calidiresistens</name>
    <dbReference type="NCBI Taxonomy" id="1485586"/>
    <lineage>
        <taxon>Bacteria</taxon>
        <taxon>Bacillati</taxon>
        <taxon>Actinomycetota</taxon>
        <taxon>Actinomycetes</taxon>
        <taxon>Kitasatosporales</taxon>
        <taxon>Streptomycetaceae</taxon>
        <taxon>Streptomyces</taxon>
    </lineage>
</organism>
<keyword evidence="13" id="KW-1185">Reference proteome</keyword>
<dbReference type="GO" id="GO:1900753">
    <property type="term" value="P:doxorubicin transport"/>
    <property type="evidence" value="ECO:0007669"/>
    <property type="project" value="InterPro"/>
</dbReference>
<dbReference type="Pfam" id="PF00005">
    <property type="entry name" value="ABC_tran"/>
    <property type="match status" value="1"/>
</dbReference>
<evidence type="ECO:0000256" key="1">
    <source>
        <dbReference type="ARBA" id="ARBA00004202"/>
    </source>
</evidence>
<dbReference type="SMART" id="SM00382">
    <property type="entry name" value="AAA"/>
    <property type="match status" value="1"/>
</dbReference>
<comment type="subcellular location">
    <subcellularLocation>
        <location evidence="1">Cell membrane</location>
        <topology evidence="1">Peripheral membrane protein</topology>
    </subcellularLocation>
</comment>
<comment type="similarity">
    <text evidence="9">Belongs to the ABC transporter superfamily. Drug exporter-1 (DrugE1) (TC 3.A.1.105) family.</text>
</comment>
<dbReference type="InterPro" id="IPR027417">
    <property type="entry name" value="P-loop_NTPase"/>
</dbReference>
<proteinExistence type="inferred from homology"/>
<dbReference type="SUPFAM" id="SSF52540">
    <property type="entry name" value="P-loop containing nucleoside triphosphate hydrolases"/>
    <property type="match status" value="1"/>
</dbReference>
<dbReference type="InterPro" id="IPR003439">
    <property type="entry name" value="ABC_transporter-like_ATP-bd"/>
</dbReference>
<feature type="compositionally biased region" description="Low complexity" evidence="10">
    <location>
        <begin position="325"/>
        <end position="343"/>
    </location>
</feature>
<dbReference type="GO" id="GO:0005524">
    <property type="term" value="F:ATP binding"/>
    <property type="evidence" value="ECO:0007669"/>
    <property type="project" value="UniProtKB-KW"/>
</dbReference>
<keyword evidence="3" id="KW-1003">Cell membrane</keyword>
<keyword evidence="8" id="KW-0046">Antibiotic resistance</keyword>
<name>A0A7W3XY41_9ACTN</name>
<dbReference type="NCBIfam" id="TIGR01188">
    <property type="entry name" value="drrA"/>
    <property type="match status" value="1"/>
</dbReference>
<evidence type="ECO:0000256" key="5">
    <source>
        <dbReference type="ARBA" id="ARBA00022840"/>
    </source>
</evidence>
<dbReference type="InterPro" id="IPR050763">
    <property type="entry name" value="ABC_transporter_ATP-binding"/>
</dbReference>
<sequence length="350" mass="37448">MTGTTGAHAPPDPTTGAGTAIRAEGLRKRFRGHEALRGLDLRVRTGTVHGLLGPNGSGKTTTVRVLTGLLRADAGRALVCGHDVAREPERVRARIALTGQYAAVDETLSGRQNLVMFGRLAKLGPRRARRRAEELLEEYELTDAAHRSAGTWSGGMRRRLDLAVSLVRVPEVLFLDEPTTGLDPRSRNRMWNAVRNLVAAGTTVLLTTQYLEEADRLAHRITVLDGGRVVAEGTPEQVKAVSGGDRLEVVVRDTGDLVGAVRLLARLGDGEPRVDREARRVDVEVRDRVTALSVALRELEGTGVRVEDIGTRRPGLDEAFLRLTGRPPASGAATGATDTPGTTANGGAGR</sequence>
<dbReference type="PANTHER" id="PTHR42711:SF19">
    <property type="entry name" value="DOXORUBICIN RESISTANCE ATP-BINDING PROTEIN DRRA"/>
    <property type="match status" value="1"/>
</dbReference>
<evidence type="ECO:0000256" key="9">
    <source>
        <dbReference type="ARBA" id="ARBA00049985"/>
    </source>
</evidence>
<evidence type="ECO:0000313" key="13">
    <source>
        <dbReference type="Proteomes" id="UP000530234"/>
    </source>
</evidence>
<protein>
    <submittedName>
        <fullName evidence="12">ATP-binding cassette domain-containing protein</fullName>
    </submittedName>
</protein>
<dbReference type="GO" id="GO:0016887">
    <property type="term" value="F:ATP hydrolysis activity"/>
    <property type="evidence" value="ECO:0007669"/>
    <property type="project" value="InterPro"/>
</dbReference>
<dbReference type="GO" id="GO:0046677">
    <property type="term" value="P:response to antibiotic"/>
    <property type="evidence" value="ECO:0007669"/>
    <property type="project" value="UniProtKB-KW"/>
</dbReference>
<keyword evidence="7" id="KW-0472">Membrane</keyword>
<evidence type="ECO:0000256" key="6">
    <source>
        <dbReference type="ARBA" id="ARBA00022967"/>
    </source>
</evidence>
<gene>
    <name evidence="12" type="ORF">FOE67_19080</name>
</gene>
<evidence type="ECO:0000256" key="2">
    <source>
        <dbReference type="ARBA" id="ARBA00022448"/>
    </source>
</evidence>
<evidence type="ECO:0000256" key="8">
    <source>
        <dbReference type="ARBA" id="ARBA00023251"/>
    </source>
</evidence>
<dbReference type="RefSeq" id="WP_182666026.1">
    <property type="nucleotide sequence ID" value="NZ_VKHS01000550.1"/>
</dbReference>
<dbReference type="InterPro" id="IPR003593">
    <property type="entry name" value="AAA+_ATPase"/>
</dbReference>
<evidence type="ECO:0000256" key="7">
    <source>
        <dbReference type="ARBA" id="ARBA00023136"/>
    </source>
</evidence>
<dbReference type="InterPro" id="IPR005894">
    <property type="entry name" value="DrrA"/>
</dbReference>
<evidence type="ECO:0000256" key="10">
    <source>
        <dbReference type="SAM" id="MobiDB-lite"/>
    </source>
</evidence>
<dbReference type="PROSITE" id="PS50893">
    <property type="entry name" value="ABC_TRANSPORTER_2"/>
    <property type="match status" value="1"/>
</dbReference>
<feature type="region of interest" description="Disordered" evidence="10">
    <location>
        <begin position="1"/>
        <end position="20"/>
    </location>
</feature>
<keyword evidence="4" id="KW-0547">Nucleotide-binding</keyword>
<comment type="caution">
    <text evidence="12">The sequence shown here is derived from an EMBL/GenBank/DDBJ whole genome shotgun (WGS) entry which is preliminary data.</text>
</comment>
<evidence type="ECO:0000313" key="12">
    <source>
        <dbReference type="EMBL" id="MBB0231548.1"/>
    </source>
</evidence>
<keyword evidence="6" id="KW-1278">Translocase</keyword>
<evidence type="ECO:0000256" key="3">
    <source>
        <dbReference type="ARBA" id="ARBA00022475"/>
    </source>
</evidence>
<dbReference type="EMBL" id="VKHS01000550">
    <property type="protein sequence ID" value="MBB0231548.1"/>
    <property type="molecule type" value="Genomic_DNA"/>
</dbReference>